<protein>
    <submittedName>
        <fullName evidence="1">Uncharacterized protein</fullName>
    </submittedName>
</protein>
<reference evidence="1 2" key="1">
    <citation type="journal article" date="2023" name="Mol. Ecol. Resour.">
        <title>Chromosome-level genome assembly of a triploid poplar Populus alba 'Berolinensis'.</title>
        <authorList>
            <person name="Chen S."/>
            <person name="Yu Y."/>
            <person name="Wang X."/>
            <person name="Wang S."/>
            <person name="Zhang T."/>
            <person name="Zhou Y."/>
            <person name="He R."/>
            <person name="Meng N."/>
            <person name="Wang Y."/>
            <person name="Liu W."/>
            <person name="Liu Z."/>
            <person name="Liu J."/>
            <person name="Guo Q."/>
            <person name="Huang H."/>
            <person name="Sederoff R.R."/>
            <person name="Wang G."/>
            <person name="Qu G."/>
            <person name="Chen S."/>
        </authorList>
    </citation>
    <scope>NUCLEOTIDE SEQUENCE [LARGE SCALE GENOMIC DNA]</scope>
    <source>
        <strain evidence="1">SC-2020</strain>
    </source>
</reference>
<evidence type="ECO:0000313" key="2">
    <source>
        <dbReference type="Proteomes" id="UP001164929"/>
    </source>
</evidence>
<evidence type="ECO:0000313" key="1">
    <source>
        <dbReference type="EMBL" id="KAJ6956957.1"/>
    </source>
</evidence>
<proteinExistence type="predicted"/>
<dbReference type="EMBL" id="JAQIZT010000018">
    <property type="protein sequence ID" value="KAJ6956957.1"/>
    <property type="molecule type" value="Genomic_DNA"/>
</dbReference>
<accession>A0AAD6LA62</accession>
<sequence length="126" mass="14568">MPIDGPGTNMLKLKIHHPQTIERKKKKRGFHPLSPYFPSTFSFHPNPSFNPNRQSWSTSYEDSPPIPLQRHVHNKIQAHGIADGEENNWPRGAFPVGCCPFACRIFKSPSSHYLWLPKLCFRDGFW</sequence>
<dbReference type="AlphaFoldDB" id="A0AAD6LA62"/>
<comment type="caution">
    <text evidence="1">The sequence shown here is derived from an EMBL/GenBank/DDBJ whole genome shotgun (WGS) entry which is preliminary data.</text>
</comment>
<name>A0AAD6LA62_9ROSI</name>
<gene>
    <name evidence="1" type="ORF">NC653_039006</name>
</gene>
<dbReference type="Proteomes" id="UP001164929">
    <property type="component" value="Chromosome 18"/>
</dbReference>
<organism evidence="1 2">
    <name type="scientific">Populus alba x Populus x berolinensis</name>
    <dbReference type="NCBI Taxonomy" id="444605"/>
    <lineage>
        <taxon>Eukaryota</taxon>
        <taxon>Viridiplantae</taxon>
        <taxon>Streptophyta</taxon>
        <taxon>Embryophyta</taxon>
        <taxon>Tracheophyta</taxon>
        <taxon>Spermatophyta</taxon>
        <taxon>Magnoliopsida</taxon>
        <taxon>eudicotyledons</taxon>
        <taxon>Gunneridae</taxon>
        <taxon>Pentapetalae</taxon>
        <taxon>rosids</taxon>
        <taxon>fabids</taxon>
        <taxon>Malpighiales</taxon>
        <taxon>Salicaceae</taxon>
        <taxon>Saliceae</taxon>
        <taxon>Populus</taxon>
    </lineage>
</organism>
<keyword evidence="2" id="KW-1185">Reference proteome</keyword>